<dbReference type="OrthoDB" id="9780932at2"/>
<keyword evidence="3" id="KW-1185">Reference proteome</keyword>
<dbReference type="AlphaFoldDB" id="A0A4S3M0H5"/>
<dbReference type="GO" id="GO:0016787">
    <property type="term" value="F:hydrolase activity"/>
    <property type="evidence" value="ECO:0007669"/>
    <property type="project" value="UniProtKB-KW"/>
</dbReference>
<evidence type="ECO:0000313" key="3">
    <source>
        <dbReference type="Proteomes" id="UP000305939"/>
    </source>
</evidence>
<dbReference type="SUPFAM" id="SSF53474">
    <property type="entry name" value="alpha/beta-Hydrolases"/>
    <property type="match status" value="1"/>
</dbReference>
<protein>
    <submittedName>
        <fullName evidence="2">Alpha/beta hydrolase</fullName>
    </submittedName>
</protein>
<dbReference type="EMBL" id="SSMC01000002">
    <property type="protein sequence ID" value="THD67668.1"/>
    <property type="molecule type" value="Genomic_DNA"/>
</dbReference>
<accession>A0A4S3M0H5</accession>
<evidence type="ECO:0000313" key="2">
    <source>
        <dbReference type="EMBL" id="THD67668.1"/>
    </source>
</evidence>
<keyword evidence="2" id="KW-0378">Hydrolase</keyword>
<dbReference type="PRINTS" id="PR00111">
    <property type="entry name" value="ABHYDROLASE"/>
</dbReference>
<feature type="domain" description="Serine aminopeptidase S33" evidence="1">
    <location>
        <begin position="24"/>
        <end position="257"/>
    </location>
</feature>
<dbReference type="PANTHER" id="PTHR11614">
    <property type="entry name" value="PHOSPHOLIPASE-RELATED"/>
    <property type="match status" value="1"/>
</dbReference>
<dbReference type="Gene3D" id="3.40.50.1820">
    <property type="entry name" value="alpha/beta hydrolase"/>
    <property type="match status" value="1"/>
</dbReference>
<reference evidence="2 3" key="1">
    <citation type="submission" date="2019-04" db="EMBL/GenBank/DDBJ databases">
        <title>Draft genome sequence of Robertkochia marina CC-AMO-30D.</title>
        <authorList>
            <person name="Hameed A."/>
            <person name="Lin S.-Y."/>
            <person name="Shahina M."/>
            <person name="Lai W.-A."/>
            <person name="Young C.-C."/>
        </authorList>
    </citation>
    <scope>NUCLEOTIDE SEQUENCE [LARGE SCALE GENOMIC DNA]</scope>
    <source>
        <strain evidence="2 3">CC-AMO-30D</strain>
    </source>
</reference>
<dbReference type="Pfam" id="PF12146">
    <property type="entry name" value="Hydrolase_4"/>
    <property type="match status" value="1"/>
</dbReference>
<comment type="caution">
    <text evidence="2">The sequence shown here is derived from an EMBL/GenBank/DDBJ whole genome shotgun (WGS) entry which is preliminary data.</text>
</comment>
<dbReference type="InterPro" id="IPR029058">
    <property type="entry name" value="AB_hydrolase_fold"/>
</dbReference>
<sequence>MDSSTFKLHCHGYDLHTQHWEAPNSKGTVVLVHGMGEYAGRYASSVVPTLLNSGFNVLATDHFGHGLSEGKRGVCPGYEAVLDSIELTLAKALEFHPNLPLFLYGHSMGGNAVLGYAMKRKPAVRGVISTSPLLAMAFEPPAWKMMMGRVLEKLIPGVTLPSGLDASAMSRDPHEVKKYKEDPLIHDRVSGSFVFPFLEMGRWMMENPEQLIIPSLLCHGTGDRVTSHNATESLGRKAPHCQVTLFEEGYHELQNDLEKDKFLNTVSTWLHKTV</sequence>
<dbReference type="InterPro" id="IPR000073">
    <property type="entry name" value="AB_hydrolase_1"/>
</dbReference>
<name>A0A4S3M0H5_9FLAO</name>
<gene>
    <name evidence="2" type="ORF">E7Z59_08405</name>
</gene>
<proteinExistence type="predicted"/>
<dbReference type="RefSeq" id="WP_136335873.1">
    <property type="nucleotide sequence ID" value="NZ_QXMP01000008.1"/>
</dbReference>
<dbReference type="Proteomes" id="UP000305939">
    <property type="component" value="Unassembled WGS sequence"/>
</dbReference>
<dbReference type="InterPro" id="IPR022742">
    <property type="entry name" value="Hydrolase_4"/>
</dbReference>
<organism evidence="2 3">
    <name type="scientific">Robertkochia marina</name>
    <dbReference type="NCBI Taxonomy" id="1227945"/>
    <lineage>
        <taxon>Bacteria</taxon>
        <taxon>Pseudomonadati</taxon>
        <taxon>Bacteroidota</taxon>
        <taxon>Flavobacteriia</taxon>
        <taxon>Flavobacteriales</taxon>
        <taxon>Flavobacteriaceae</taxon>
        <taxon>Robertkochia</taxon>
    </lineage>
</organism>
<evidence type="ECO:0000259" key="1">
    <source>
        <dbReference type="Pfam" id="PF12146"/>
    </source>
</evidence>
<dbReference type="InterPro" id="IPR051044">
    <property type="entry name" value="MAG_DAG_Lipase"/>
</dbReference>